<dbReference type="PANTHER" id="PTHR23028">
    <property type="entry name" value="ACETYLTRANSFERASE"/>
    <property type="match status" value="1"/>
</dbReference>
<evidence type="ECO:0000259" key="2">
    <source>
        <dbReference type="Pfam" id="PF01757"/>
    </source>
</evidence>
<dbReference type="Proteomes" id="UP000076335">
    <property type="component" value="Unassembled WGS sequence"/>
</dbReference>
<keyword evidence="1" id="KW-0812">Transmembrane</keyword>
<feature type="transmembrane region" description="Helical" evidence="1">
    <location>
        <begin position="91"/>
        <end position="109"/>
    </location>
</feature>
<evidence type="ECO:0000259" key="3">
    <source>
        <dbReference type="Pfam" id="PF19040"/>
    </source>
</evidence>
<dbReference type="GO" id="GO:0016020">
    <property type="term" value="C:membrane"/>
    <property type="evidence" value="ECO:0007669"/>
    <property type="project" value="TreeGrafter"/>
</dbReference>
<feature type="transmembrane region" description="Helical" evidence="1">
    <location>
        <begin position="153"/>
        <end position="171"/>
    </location>
</feature>
<feature type="transmembrane region" description="Helical" evidence="1">
    <location>
        <begin position="348"/>
        <end position="366"/>
    </location>
</feature>
<dbReference type="GO" id="GO:0016747">
    <property type="term" value="F:acyltransferase activity, transferring groups other than amino-acyl groups"/>
    <property type="evidence" value="ECO:0007669"/>
    <property type="project" value="InterPro"/>
</dbReference>
<evidence type="ECO:0008006" key="6">
    <source>
        <dbReference type="Google" id="ProtNLM"/>
    </source>
</evidence>
<feature type="transmembrane region" description="Helical" evidence="1">
    <location>
        <begin position="64"/>
        <end position="82"/>
    </location>
</feature>
<feature type="domain" description="SGNH" evidence="3">
    <location>
        <begin position="491"/>
        <end position="588"/>
    </location>
</feature>
<dbReference type="OrthoDB" id="9796461at2"/>
<gene>
    <name evidence="4" type="ORF">AUP42_02975</name>
</gene>
<proteinExistence type="predicted"/>
<sequence length="605" mass="68966">MIDIIQILRGISVLLVLMFHLGASSFDFGYIGVDMFFAISGYLMPLIVEKHTCWEFIKARTLRLYPAIVAAVIVVLLCGLAIQNPGDIKNVSISALSSLFFSSNFYFYLNTGYFDLTEGYQPLLHTWSLGTEYICYLIVAIMLAASRQNLRPISLALALVCGAYTLFFAIFGNLNYFDPVPRAYVFFLSFYISCCKPDISKHLSKALLISLNVSYRDRNVTLYLRKPVAIFLITLGLLFTVFHDDLARRIWPGIPTLLIPGIVTTLILTFKDKKLTDPISKLFKKIGDYSYSIYIWHWPIIILELTYLRNPAINSTEAYLLFSLSIIAGFISYKYIERNRFFVKLTPVALLLIGFILATDGASFRVPPELEPYASAEKMTNFENYDEVLTIEGMNIYKTNGTDPTQRTLIVGDSHGQHILPIYSSGFAGDIYRIDIQPNSVARGYWYTFQKALKMLKVHRIIFAYQWGGKDLPATRTFINKISASKIPEKYHTTILRDVPSFHDDPVACLLAENSMLLFRKCDFDIKDGIPISQIKNQINENWETLSDNATSTIELIDTHKSLCDDKKCTTMIGGTFIMRDYNHLNEKMPDAVNKTLYKMFFQKQ</sequence>
<protein>
    <recommendedName>
        <fullName evidence="6">Acyltransferase</fullName>
    </recommendedName>
</protein>
<evidence type="ECO:0000256" key="1">
    <source>
        <dbReference type="SAM" id="Phobius"/>
    </source>
</evidence>
<dbReference type="Pfam" id="PF19040">
    <property type="entry name" value="SGNH"/>
    <property type="match status" value="1"/>
</dbReference>
<dbReference type="EMBL" id="LPVY01000021">
    <property type="protein sequence ID" value="KZB61952.1"/>
    <property type="molecule type" value="Genomic_DNA"/>
</dbReference>
<organism evidence="4 5">
    <name type="scientific">Thalassospira lucentensis</name>
    <dbReference type="NCBI Taxonomy" id="168935"/>
    <lineage>
        <taxon>Bacteria</taxon>
        <taxon>Pseudomonadati</taxon>
        <taxon>Pseudomonadota</taxon>
        <taxon>Alphaproteobacteria</taxon>
        <taxon>Rhodospirillales</taxon>
        <taxon>Thalassospiraceae</taxon>
        <taxon>Thalassospira</taxon>
    </lineage>
</organism>
<dbReference type="Pfam" id="PF01757">
    <property type="entry name" value="Acyl_transf_3"/>
    <property type="match status" value="1"/>
</dbReference>
<feature type="transmembrane region" description="Helical" evidence="1">
    <location>
        <begin position="319"/>
        <end position="336"/>
    </location>
</feature>
<feature type="transmembrane region" description="Helical" evidence="1">
    <location>
        <begin position="291"/>
        <end position="307"/>
    </location>
</feature>
<dbReference type="AlphaFoldDB" id="A0A154L1D9"/>
<dbReference type="RefSeq" id="WP_062952539.1">
    <property type="nucleotide sequence ID" value="NZ_LPVY01000021.1"/>
</dbReference>
<keyword evidence="1" id="KW-1133">Transmembrane helix</keyword>
<feature type="transmembrane region" description="Helical" evidence="1">
    <location>
        <begin position="249"/>
        <end position="270"/>
    </location>
</feature>
<dbReference type="PANTHER" id="PTHR23028:SF53">
    <property type="entry name" value="ACYL_TRANSF_3 DOMAIN-CONTAINING PROTEIN"/>
    <property type="match status" value="1"/>
</dbReference>
<feature type="transmembrane region" description="Helical" evidence="1">
    <location>
        <begin position="220"/>
        <end position="243"/>
    </location>
</feature>
<feature type="transmembrane region" description="Helical" evidence="1">
    <location>
        <begin position="12"/>
        <end position="44"/>
    </location>
</feature>
<reference evidence="4 5" key="1">
    <citation type="submission" date="2015-12" db="EMBL/GenBank/DDBJ databases">
        <title>Genome sequence of Thalassospira lucentensis MCCC 1A02072.</title>
        <authorList>
            <person name="Lu L."/>
            <person name="Lai Q."/>
            <person name="Shao Z."/>
            <person name="Qian P."/>
        </authorList>
    </citation>
    <scope>NUCLEOTIDE SEQUENCE [LARGE SCALE GENOMIC DNA]</scope>
    <source>
        <strain evidence="4 5">MCCC 1A02072</strain>
    </source>
</reference>
<evidence type="ECO:0000313" key="4">
    <source>
        <dbReference type="EMBL" id="KZB61952.1"/>
    </source>
</evidence>
<feature type="transmembrane region" description="Helical" evidence="1">
    <location>
        <begin position="129"/>
        <end position="146"/>
    </location>
</feature>
<dbReference type="InterPro" id="IPR043968">
    <property type="entry name" value="SGNH"/>
</dbReference>
<keyword evidence="1" id="KW-0472">Membrane</keyword>
<comment type="caution">
    <text evidence="4">The sequence shown here is derived from an EMBL/GenBank/DDBJ whole genome shotgun (WGS) entry which is preliminary data.</text>
</comment>
<dbReference type="InterPro" id="IPR050879">
    <property type="entry name" value="Acyltransferase_3"/>
</dbReference>
<feature type="domain" description="Acyltransferase 3" evidence="2">
    <location>
        <begin position="5"/>
        <end position="331"/>
    </location>
</feature>
<name>A0A154L1D9_9PROT</name>
<dbReference type="InterPro" id="IPR002656">
    <property type="entry name" value="Acyl_transf_3_dom"/>
</dbReference>
<dbReference type="GO" id="GO:0009103">
    <property type="term" value="P:lipopolysaccharide biosynthetic process"/>
    <property type="evidence" value="ECO:0007669"/>
    <property type="project" value="TreeGrafter"/>
</dbReference>
<evidence type="ECO:0000313" key="5">
    <source>
        <dbReference type="Proteomes" id="UP000076335"/>
    </source>
</evidence>
<accession>A0A154L1D9</accession>